<dbReference type="RefSeq" id="WP_185624857.1">
    <property type="nucleotide sequence ID" value="NZ_JABGBW010000015.1"/>
</dbReference>
<keyword evidence="2" id="KW-0813">Transport</keyword>
<feature type="domain" description="ABC transporter" evidence="5">
    <location>
        <begin position="5"/>
        <end position="222"/>
    </location>
</feature>
<dbReference type="PROSITE" id="PS50893">
    <property type="entry name" value="ABC_TRANSPORTER_2"/>
    <property type="match status" value="1"/>
</dbReference>
<dbReference type="EMBL" id="JABGBW010000015">
    <property type="protein sequence ID" value="MBC2576840.1"/>
    <property type="molecule type" value="Genomic_DNA"/>
</dbReference>
<reference evidence="6 7" key="1">
    <citation type="submission" date="2020-05" db="EMBL/GenBank/DDBJ databases">
        <title>Draft genome of xy-202 and genomic insight in genome of the genus Peptostreptococcus.</title>
        <authorList>
            <person name="Zhang Z."/>
        </authorList>
    </citation>
    <scope>NUCLEOTIDE SEQUENCE [LARGE SCALE GENOMIC DNA]</scope>
    <source>
        <strain evidence="6 7">DSM 27025</strain>
    </source>
</reference>
<dbReference type="PANTHER" id="PTHR42734:SF17">
    <property type="entry name" value="METAL TRANSPORT SYSTEM ATP-BINDING PROTEIN TM_0124-RELATED"/>
    <property type="match status" value="1"/>
</dbReference>
<dbReference type="PROSITE" id="PS00211">
    <property type="entry name" value="ABC_TRANSPORTER_1"/>
    <property type="match status" value="1"/>
</dbReference>
<keyword evidence="4 6" id="KW-0067">ATP-binding</keyword>
<keyword evidence="7" id="KW-1185">Reference proteome</keyword>
<evidence type="ECO:0000313" key="6">
    <source>
        <dbReference type="EMBL" id="MBC2576840.1"/>
    </source>
</evidence>
<evidence type="ECO:0000256" key="4">
    <source>
        <dbReference type="ARBA" id="ARBA00022840"/>
    </source>
</evidence>
<comment type="caution">
    <text evidence="6">The sequence shown here is derived from an EMBL/GenBank/DDBJ whole genome shotgun (WGS) entry which is preliminary data.</text>
</comment>
<evidence type="ECO:0000256" key="3">
    <source>
        <dbReference type="ARBA" id="ARBA00022741"/>
    </source>
</evidence>
<dbReference type="Gene3D" id="3.40.50.300">
    <property type="entry name" value="P-loop containing nucleotide triphosphate hydrolases"/>
    <property type="match status" value="1"/>
</dbReference>
<dbReference type="CDD" id="cd03235">
    <property type="entry name" value="ABC_Metallic_Cations"/>
    <property type="match status" value="1"/>
</dbReference>
<dbReference type="InterPro" id="IPR050153">
    <property type="entry name" value="Metal_Ion_Import_ABC"/>
</dbReference>
<evidence type="ECO:0000259" key="5">
    <source>
        <dbReference type="PROSITE" id="PS50893"/>
    </source>
</evidence>
<dbReference type="SUPFAM" id="SSF52540">
    <property type="entry name" value="P-loop containing nucleoside triphosphate hydrolases"/>
    <property type="match status" value="1"/>
</dbReference>
<dbReference type="InterPro" id="IPR003593">
    <property type="entry name" value="AAA+_ATPase"/>
</dbReference>
<dbReference type="InterPro" id="IPR003439">
    <property type="entry name" value="ABC_transporter-like_ATP-bd"/>
</dbReference>
<sequence length="224" mass="25311">MDKIVEVNDVSFKYDKEFIFKNISFDISKGDFVGIIGANGTGKSTLIKLMLGQLKPDEGYIKIYGENPINNKNLNKVGYVPQVGLSRGIDFPATVSEIVMLNMYKEIGFLRFPKKKHKEKVLDALDVVGMKKFADRKFSELSGGQQQRVIIAKAIVSNPEILILDEPTTGIDHKSEKALYELLEKLHNESNIAIVMISHDIEKIKKKSNKLIEIENFYSEEVSE</sequence>
<evidence type="ECO:0000313" key="7">
    <source>
        <dbReference type="Proteomes" id="UP000713904"/>
    </source>
</evidence>
<dbReference type="GO" id="GO:0005524">
    <property type="term" value="F:ATP binding"/>
    <property type="evidence" value="ECO:0007669"/>
    <property type="project" value="UniProtKB-KW"/>
</dbReference>
<proteinExistence type="inferred from homology"/>
<evidence type="ECO:0000256" key="2">
    <source>
        <dbReference type="ARBA" id="ARBA00022448"/>
    </source>
</evidence>
<dbReference type="Pfam" id="PF00005">
    <property type="entry name" value="ABC_tran"/>
    <property type="match status" value="1"/>
</dbReference>
<comment type="similarity">
    <text evidence="1">Belongs to the ABC transporter superfamily.</text>
</comment>
<dbReference type="SMART" id="SM00382">
    <property type="entry name" value="AAA"/>
    <property type="match status" value="1"/>
</dbReference>
<keyword evidence="3" id="KW-0547">Nucleotide-binding</keyword>
<protein>
    <submittedName>
        <fullName evidence="6">Metal ABC transporter ATP-binding protein</fullName>
    </submittedName>
</protein>
<dbReference type="InterPro" id="IPR027417">
    <property type="entry name" value="P-loop_NTPase"/>
</dbReference>
<dbReference type="InterPro" id="IPR017871">
    <property type="entry name" value="ABC_transporter-like_CS"/>
</dbReference>
<dbReference type="Proteomes" id="UP000713904">
    <property type="component" value="Unassembled WGS sequence"/>
</dbReference>
<evidence type="ECO:0000256" key="1">
    <source>
        <dbReference type="ARBA" id="ARBA00005417"/>
    </source>
</evidence>
<accession>A0ABR6TN39</accession>
<gene>
    <name evidence="6" type="ORF">HLB29_09165</name>
</gene>
<organism evidence="6 7">
    <name type="scientific">Peptostreptococcus canis</name>
    <dbReference type="NCBI Taxonomy" id="1159213"/>
    <lineage>
        <taxon>Bacteria</taxon>
        <taxon>Bacillati</taxon>
        <taxon>Bacillota</taxon>
        <taxon>Clostridia</taxon>
        <taxon>Peptostreptococcales</taxon>
        <taxon>Peptostreptococcaceae</taxon>
        <taxon>Peptostreptococcus</taxon>
    </lineage>
</organism>
<name>A0ABR6TN39_9FIRM</name>
<dbReference type="PANTHER" id="PTHR42734">
    <property type="entry name" value="METAL TRANSPORT SYSTEM ATP-BINDING PROTEIN TM_0124-RELATED"/>
    <property type="match status" value="1"/>
</dbReference>